<gene>
    <name evidence="4" type="primary">MC092R</name>
</gene>
<evidence type="ECO:0000313" key="4">
    <source>
        <dbReference type="EMBL" id="QHW18253.1"/>
    </source>
</evidence>
<evidence type="ECO:0000313" key="5">
    <source>
        <dbReference type="Proteomes" id="UP000606457"/>
    </source>
</evidence>
<sequence>MWCATARTRASPRAETPPPLCCWASTCRSCKRACARCASATSESSWPSTRSRQRRARAPRAPCVGARALLLLFRAPRFRALKSMDVYVVRDGAYPRVAARGDATAFVLLGEHVPFVQARLREMRERDERVFLAEYALTPDARTLALRARVVSSSAAVHGRPVSAAQFLHAPHAFRLQAVPRELTRSRDAGTLTVHALCVPERARVRVTAFVHCPPTPPVPAELRLRGERVRDAAFFYSDARLALRMRGDPGARASAFRNAALRAALGAAVRGPAPAPLRELLEALLPPLRAARWMALLPAHDADAARLARFCYERERFRAFVFAWFCGQLSAQRAENEKIARAYESVARAL</sequence>
<keyword evidence="2" id="KW-0946">Virion</keyword>
<proteinExistence type="predicted"/>
<dbReference type="Pfam" id="PF04580">
    <property type="entry name" value="Pox_D3"/>
    <property type="match status" value="1"/>
</dbReference>
<comment type="function">
    <text evidence="3">Late protein which is part of a large complex required for early virion morphogenesis. This complex participates in the formation of virosomes and the incorporation of virosomal contents into nascent immature virions.</text>
</comment>
<name>A0A858A4I4_9POXV</name>
<evidence type="ECO:0000256" key="3">
    <source>
        <dbReference type="ARBA" id="ARBA00024939"/>
    </source>
</evidence>
<dbReference type="InterPro" id="IPR007660">
    <property type="entry name" value="Poxvirus_D3"/>
</dbReference>
<organism evidence="4 5">
    <name type="scientific">Molluscum contagiosum virus</name>
    <dbReference type="NCBI Taxonomy" id="10279"/>
    <lineage>
        <taxon>Viruses</taxon>
        <taxon>Varidnaviria</taxon>
        <taxon>Bamfordvirae</taxon>
        <taxon>Nucleocytoviricota</taxon>
        <taxon>Pokkesviricetes</taxon>
        <taxon>Chitovirales</taxon>
        <taxon>Poxviridae</taxon>
        <taxon>Chordopoxvirinae</taxon>
        <taxon>Molluscipoxvirus</taxon>
        <taxon>Molluscipoxvirus molluscum</taxon>
    </lineage>
</organism>
<dbReference type="GO" id="GO:0044423">
    <property type="term" value="C:virion component"/>
    <property type="evidence" value="ECO:0007669"/>
    <property type="project" value="UniProtKB-KW"/>
</dbReference>
<reference evidence="4" key="1">
    <citation type="submission" date="2020-01" db="EMBL/GenBank/DDBJ databases">
        <title>Global genomic diversity of Molluscum contagiosum virus.</title>
        <authorList>
            <person name="Zorec T.M."/>
            <person name="Skubic L."/>
            <person name="Hosnjak L."/>
            <person name="Trcko K."/>
            <person name="Poljak M."/>
        </authorList>
    </citation>
    <scope>NUCLEOTIDE SEQUENCE</scope>
    <source>
        <strain evidence="4">MCV2_MB101</strain>
    </source>
</reference>
<protein>
    <submittedName>
        <fullName evidence="4">MC092R</fullName>
    </submittedName>
</protein>
<accession>A0A858A4I4</accession>
<comment type="subcellular location">
    <subcellularLocation>
        <location evidence="1">Virion</location>
    </subcellularLocation>
</comment>
<dbReference type="Proteomes" id="UP000606457">
    <property type="component" value="Segment"/>
</dbReference>
<evidence type="ECO:0000256" key="1">
    <source>
        <dbReference type="ARBA" id="ARBA00004328"/>
    </source>
</evidence>
<dbReference type="EMBL" id="MN931750">
    <property type="protein sequence ID" value="QHW18253.1"/>
    <property type="molecule type" value="Genomic_DNA"/>
</dbReference>
<evidence type="ECO:0000256" key="2">
    <source>
        <dbReference type="ARBA" id="ARBA00022844"/>
    </source>
</evidence>